<keyword evidence="5" id="KW-0963">Cytoplasm</keyword>
<dbReference type="PROSITE" id="PS51440">
    <property type="entry name" value="TIM_2"/>
    <property type="match status" value="1"/>
</dbReference>
<dbReference type="RefSeq" id="WP_126044729.1">
    <property type="nucleotide sequence ID" value="NZ_RXFM01000038.1"/>
</dbReference>
<dbReference type="PANTHER" id="PTHR21139:SF42">
    <property type="entry name" value="TRIOSEPHOSPHATE ISOMERASE"/>
    <property type="match status" value="1"/>
</dbReference>
<dbReference type="InterPro" id="IPR000652">
    <property type="entry name" value="Triosephosphate_isomerase"/>
</dbReference>
<evidence type="ECO:0000256" key="5">
    <source>
        <dbReference type="RuleBase" id="RU363013"/>
    </source>
</evidence>
<dbReference type="UniPathway" id="UPA00138"/>
<comment type="pathway">
    <text evidence="5">Carbohydrate biosynthesis; gluconeogenesis.</text>
</comment>
<dbReference type="GO" id="GO:0046166">
    <property type="term" value="P:glyceraldehyde-3-phosphate biosynthetic process"/>
    <property type="evidence" value="ECO:0007669"/>
    <property type="project" value="TreeGrafter"/>
</dbReference>
<dbReference type="Pfam" id="PF00121">
    <property type="entry name" value="TIM"/>
    <property type="match status" value="1"/>
</dbReference>
<protein>
    <recommendedName>
        <fullName evidence="5">Triosephosphate isomerase</fullName>
        <ecNumber evidence="5">5.3.1.1</ecNumber>
    </recommendedName>
</protein>
<keyword evidence="5" id="KW-0312">Gluconeogenesis</keyword>
<dbReference type="PROSITE" id="PS00171">
    <property type="entry name" value="TIM_1"/>
    <property type="match status" value="1"/>
</dbReference>
<dbReference type="OrthoDB" id="9809429at2"/>
<keyword evidence="7" id="KW-1185">Reference proteome</keyword>
<dbReference type="GO" id="GO:0004807">
    <property type="term" value="F:triose-phosphate isomerase activity"/>
    <property type="evidence" value="ECO:0007669"/>
    <property type="project" value="UniProtKB-UniRule"/>
</dbReference>
<dbReference type="CDD" id="cd00311">
    <property type="entry name" value="TIM"/>
    <property type="match status" value="1"/>
</dbReference>
<keyword evidence="5" id="KW-0324">Glycolysis</keyword>
<dbReference type="InterPro" id="IPR020861">
    <property type="entry name" value="Triosephosphate_isomerase_AS"/>
</dbReference>
<comment type="similarity">
    <text evidence="3 5">Belongs to the triosephosphate isomerase family.</text>
</comment>
<dbReference type="GO" id="GO:0005829">
    <property type="term" value="C:cytosol"/>
    <property type="evidence" value="ECO:0007669"/>
    <property type="project" value="TreeGrafter"/>
</dbReference>
<evidence type="ECO:0000313" key="7">
    <source>
        <dbReference type="Proteomes" id="UP000279470"/>
    </source>
</evidence>
<comment type="pathway">
    <text evidence="5">Carbohydrate degradation; glycolysis; D-glyceraldehyde 3-phosphate from glycerone phosphate: step 1/1.</text>
</comment>
<dbReference type="AlphaFoldDB" id="A0A429XLF8"/>
<comment type="subunit">
    <text evidence="5">Homodimer.</text>
</comment>
<dbReference type="UniPathway" id="UPA01066"/>
<sequence length="249" mass="27408">MQKRKILIANWKTYIKNFSDVNKKIDEIKDQVFLKDLDIVICPSYIHLQSVANKLKDFEVSIGSQNLCSSESNANTGEVLASMITDIGCQYCILGHSEVRERDNESSNIVASKVQIALKNSIIPIVCVGETLELREKSDYIKFLINQTIESLPQVNGIEDKDIIIAYEPIWSIGTGKVPSIEQIEEVLSALKSIPGLSSAKFVYGGSVNEKNIDEICKVKSLDGVLVGGASTDVAKLKIISQALQDNCI</sequence>
<organism evidence="6 7">
    <name type="scientific">Candidatus Aquarickettsia rohweri</name>
    <dbReference type="NCBI Taxonomy" id="2602574"/>
    <lineage>
        <taxon>Bacteria</taxon>
        <taxon>Pseudomonadati</taxon>
        <taxon>Pseudomonadota</taxon>
        <taxon>Alphaproteobacteria</taxon>
        <taxon>Rickettsiales</taxon>
        <taxon>Candidatus Midichloriaceae</taxon>
        <taxon>Candidatus Aquarickettsia</taxon>
    </lineage>
</organism>
<comment type="catalytic activity">
    <reaction evidence="5">
        <text>D-glyceraldehyde 3-phosphate = dihydroxyacetone phosphate</text>
        <dbReference type="Rhea" id="RHEA:18585"/>
        <dbReference type="ChEBI" id="CHEBI:57642"/>
        <dbReference type="ChEBI" id="CHEBI:59776"/>
        <dbReference type="EC" id="5.3.1.1"/>
    </reaction>
</comment>
<evidence type="ECO:0000256" key="3">
    <source>
        <dbReference type="ARBA" id="ARBA00007422"/>
    </source>
</evidence>
<dbReference type="EC" id="5.3.1.1" evidence="5"/>
<reference evidence="7" key="1">
    <citation type="submission" date="2018-11" db="EMBL/GenBank/DDBJ databases">
        <title>Phylogenetic, genomic, and biogeographic characterization of a novel and ubiquitous marine invertebrate-associated Rickettsiales parasite, Candidatus Marinoinvertebrata rohwerii, gen. nov., sp. nov.</title>
        <authorList>
            <person name="Klinges J.G."/>
            <person name="Rosales S.M."/>
            <person name="Mcminds R."/>
            <person name="Shaver E.C."/>
            <person name="Shantz A."/>
            <person name="Peters E.C."/>
            <person name="Burkepile D.E."/>
            <person name="Silliman B.R."/>
            <person name="Vega Thurber R.L."/>
        </authorList>
    </citation>
    <scope>NUCLEOTIDE SEQUENCE [LARGE SCALE GENOMIC DNA]</scope>
    <source>
        <strain evidence="7">a_cerv_44</strain>
    </source>
</reference>
<dbReference type="Proteomes" id="UP000279470">
    <property type="component" value="Unassembled WGS sequence"/>
</dbReference>
<dbReference type="EMBL" id="RXFM01000038">
    <property type="protein sequence ID" value="RST66947.1"/>
    <property type="molecule type" value="Genomic_DNA"/>
</dbReference>
<evidence type="ECO:0000256" key="2">
    <source>
        <dbReference type="ARBA" id="ARBA00004939"/>
    </source>
</evidence>
<dbReference type="SUPFAM" id="SSF51351">
    <property type="entry name" value="Triosephosphate isomerase (TIM)"/>
    <property type="match status" value="1"/>
</dbReference>
<comment type="subcellular location">
    <subcellularLocation>
        <location evidence="5">Cytoplasm</location>
    </subcellularLocation>
</comment>
<comment type="catalytic activity">
    <reaction evidence="1">
        <text>L-erythrulose 1-phosphate = D-erythrulose 4-phosphate</text>
        <dbReference type="Rhea" id="RHEA:49588"/>
        <dbReference type="ChEBI" id="CHEBI:58002"/>
        <dbReference type="ChEBI" id="CHEBI:90796"/>
        <dbReference type="EC" id="5.3.1.33"/>
    </reaction>
</comment>
<dbReference type="InterPro" id="IPR035990">
    <property type="entry name" value="TIM_sf"/>
</dbReference>
<accession>A0A429XLF8</accession>
<dbReference type="PANTHER" id="PTHR21139">
    <property type="entry name" value="TRIOSEPHOSPHATE ISOMERASE"/>
    <property type="match status" value="1"/>
</dbReference>
<comment type="pathway">
    <text evidence="2">Carbohydrate metabolism; erythritol degradation.</text>
</comment>
<keyword evidence="4 5" id="KW-0413">Isomerase</keyword>
<dbReference type="UniPathway" id="UPA00109">
    <property type="reaction ID" value="UER00189"/>
</dbReference>
<dbReference type="GO" id="GO:0006094">
    <property type="term" value="P:gluconeogenesis"/>
    <property type="evidence" value="ECO:0007669"/>
    <property type="project" value="UniProtKB-UniPathway"/>
</dbReference>
<dbReference type="GO" id="GO:0019563">
    <property type="term" value="P:glycerol catabolic process"/>
    <property type="evidence" value="ECO:0007669"/>
    <property type="project" value="TreeGrafter"/>
</dbReference>
<proteinExistence type="inferred from homology"/>
<dbReference type="Gene3D" id="3.20.20.70">
    <property type="entry name" value="Aldolase class I"/>
    <property type="match status" value="1"/>
</dbReference>
<evidence type="ECO:0000256" key="1">
    <source>
        <dbReference type="ARBA" id="ARBA00000148"/>
    </source>
</evidence>
<evidence type="ECO:0000313" key="6">
    <source>
        <dbReference type="EMBL" id="RST66947.1"/>
    </source>
</evidence>
<dbReference type="NCBIfam" id="TIGR00419">
    <property type="entry name" value="tim"/>
    <property type="match status" value="1"/>
</dbReference>
<comment type="caution">
    <text evidence="6">The sequence shown here is derived from an EMBL/GenBank/DDBJ whole genome shotgun (WGS) entry which is preliminary data.</text>
</comment>
<evidence type="ECO:0000256" key="4">
    <source>
        <dbReference type="ARBA" id="ARBA00023235"/>
    </source>
</evidence>
<name>A0A429XLF8_9RICK</name>
<gene>
    <name evidence="6" type="primary">tpiA</name>
    <name evidence="6" type="ORF">EIC27_03350</name>
</gene>
<dbReference type="GO" id="GO:0006096">
    <property type="term" value="P:glycolytic process"/>
    <property type="evidence" value="ECO:0007669"/>
    <property type="project" value="UniProtKB-UniRule"/>
</dbReference>
<dbReference type="InterPro" id="IPR013785">
    <property type="entry name" value="Aldolase_TIM"/>
</dbReference>